<keyword evidence="3" id="KW-0378">Hydrolase</keyword>
<keyword evidence="2" id="KW-1133">Transmembrane helix</keyword>
<dbReference type="InterPro" id="IPR050583">
    <property type="entry name" value="Mycobacterial_A85_antigen"/>
</dbReference>
<evidence type="ECO:0000256" key="2">
    <source>
        <dbReference type="SAM" id="Phobius"/>
    </source>
</evidence>
<dbReference type="RefSeq" id="WP_243653544.1">
    <property type="nucleotide sequence ID" value="NZ_SMFZ01000001.1"/>
</dbReference>
<evidence type="ECO:0000256" key="1">
    <source>
        <dbReference type="SAM" id="MobiDB-lite"/>
    </source>
</evidence>
<keyword evidence="2" id="KW-0812">Transmembrane</keyword>
<dbReference type="InterPro" id="IPR000801">
    <property type="entry name" value="Esterase-like"/>
</dbReference>
<dbReference type="EMBL" id="SMFZ01000001">
    <property type="protein sequence ID" value="TCK27880.1"/>
    <property type="molecule type" value="Genomic_DNA"/>
</dbReference>
<gene>
    <name evidence="3" type="ORF">EV378_3762</name>
</gene>
<reference evidence="3 4" key="1">
    <citation type="submission" date="2019-03" db="EMBL/GenBank/DDBJ databases">
        <title>Sequencing the genomes of 1000 actinobacteria strains.</title>
        <authorList>
            <person name="Klenk H.-P."/>
        </authorList>
    </citation>
    <scope>NUCLEOTIDE SEQUENCE [LARGE SCALE GENOMIC DNA]</scope>
    <source>
        <strain evidence="3 4">DSM 44969</strain>
    </source>
</reference>
<dbReference type="PANTHER" id="PTHR48098:SF1">
    <property type="entry name" value="DIACYLGLYCEROL ACYLTRANSFERASE_MYCOLYLTRANSFERASE AG85A"/>
    <property type="match status" value="1"/>
</dbReference>
<organism evidence="3 4">
    <name type="scientific">Pseudonocardia endophytica</name>
    <dbReference type="NCBI Taxonomy" id="401976"/>
    <lineage>
        <taxon>Bacteria</taxon>
        <taxon>Bacillati</taxon>
        <taxon>Actinomycetota</taxon>
        <taxon>Actinomycetes</taxon>
        <taxon>Pseudonocardiales</taxon>
        <taxon>Pseudonocardiaceae</taxon>
        <taxon>Pseudonocardia</taxon>
    </lineage>
</organism>
<evidence type="ECO:0000313" key="3">
    <source>
        <dbReference type="EMBL" id="TCK27880.1"/>
    </source>
</evidence>
<dbReference type="InterPro" id="IPR029058">
    <property type="entry name" value="AB_hydrolase_fold"/>
</dbReference>
<feature type="compositionally biased region" description="Pro residues" evidence="1">
    <location>
        <begin position="384"/>
        <end position="397"/>
    </location>
</feature>
<keyword evidence="4" id="KW-1185">Reference proteome</keyword>
<dbReference type="SUPFAM" id="SSF53474">
    <property type="entry name" value="alpha/beta-Hydrolases"/>
    <property type="match status" value="1"/>
</dbReference>
<sequence length="397" mass="41551">MHASEIALTGGWVVGGVAVLAVLAVVLVPWRWDRWRRRRTGRSASTLAAVCAVVLACALAVNSLGSFYPTLGTLVGTSADPSEGTQAEAGPNGQFLPSTGTVSASRAAAGKGTTVHLTVDGTHSGVHRDVDVYLPAAYSDPAMANARFPVTEWLPGFPGEPRELASLFGLPDLLDAAIAGHRMPPTVVVIPDISGEPRLVQDQECVDAVGGVRDDTFLSTDLHDWATQRLRVRTGRASWSLAGWSTGGYCALNLALRHPQWYGTAASLSGYDRTADDVTTGNLFRGREDVRNANDVDVLLHDHPAPTAILLAAGVGEVDEQAAIARMRAATVAPEQVDTEDFPGGGHNATAVHAELPGVLDWLGQQLPPPLAPEGNPAVAGSPAVPPWPLPDPAVRG</sequence>
<feature type="transmembrane region" description="Helical" evidence="2">
    <location>
        <begin position="12"/>
        <end position="32"/>
    </location>
</feature>
<feature type="region of interest" description="Disordered" evidence="1">
    <location>
        <begin position="366"/>
        <end position="397"/>
    </location>
</feature>
<dbReference type="Gene3D" id="3.40.50.1820">
    <property type="entry name" value="alpha/beta hydrolase"/>
    <property type="match status" value="1"/>
</dbReference>
<accession>A0A4R1I3G7</accession>
<dbReference type="GO" id="GO:0016747">
    <property type="term" value="F:acyltransferase activity, transferring groups other than amino-acyl groups"/>
    <property type="evidence" value="ECO:0007669"/>
    <property type="project" value="TreeGrafter"/>
</dbReference>
<keyword evidence="2" id="KW-0472">Membrane</keyword>
<comment type="caution">
    <text evidence="3">The sequence shown here is derived from an EMBL/GenBank/DDBJ whole genome shotgun (WGS) entry which is preliminary data.</text>
</comment>
<evidence type="ECO:0000313" key="4">
    <source>
        <dbReference type="Proteomes" id="UP000295560"/>
    </source>
</evidence>
<protein>
    <submittedName>
        <fullName evidence="3">S-formylglutathione hydrolase FrmB</fullName>
    </submittedName>
</protein>
<dbReference type="AlphaFoldDB" id="A0A4R1I3G7"/>
<feature type="transmembrane region" description="Helical" evidence="2">
    <location>
        <begin position="44"/>
        <end position="68"/>
    </location>
</feature>
<proteinExistence type="predicted"/>
<dbReference type="GO" id="GO:0016787">
    <property type="term" value="F:hydrolase activity"/>
    <property type="evidence" value="ECO:0007669"/>
    <property type="project" value="UniProtKB-KW"/>
</dbReference>
<dbReference type="Pfam" id="PF00756">
    <property type="entry name" value="Esterase"/>
    <property type="match status" value="1"/>
</dbReference>
<name>A0A4R1I3G7_PSEEN</name>
<dbReference type="PANTHER" id="PTHR48098">
    <property type="entry name" value="ENTEROCHELIN ESTERASE-RELATED"/>
    <property type="match status" value="1"/>
</dbReference>
<dbReference type="Proteomes" id="UP000295560">
    <property type="component" value="Unassembled WGS sequence"/>
</dbReference>